<protein>
    <recommendedName>
        <fullName evidence="4">Transmembrane protein</fullName>
    </recommendedName>
</protein>
<dbReference type="Proteomes" id="UP000224006">
    <property type="component" value="Chromosome XIII"/>
</dbReference>
<sequence>MKFLAHIFLFLAFILVMVGAVQGQMMEEPEADGKMAEEIDEMMKEAADEAEHSERKMGRRFRGGYGYGYGYPYYGYGYGYPSYYGYGYPSYYGWGHRRWGRW</sequence>
<proteinExistence type="predicted"/>
<dbReference type="AlphaFoldDB" id="A0A2A9M6H6"/>
<evidence type="ECO:0000313" key="2">
    <source>
        <dbReference type="EMBL" id="PFH31237.1"/>
    </source>
</evidence>
<keyword evidence="3" id="KW-1185">Reference proteome</keyword>
<evidence type="ECO:0008006" key="4">
    <source>
        <dbReference type="Google" id="ProtNLM"/>
    </source>
</evidence>
<comment type="caution">
    <text evidence="2">The sequence shown here is derived from an EMBL/GenBank/DDBJ whole genome shotgun (WGS) entry which is preliminary data.</text>
</comment>
<reference evidence="2 3" key="1">
    <citation type="submission" date="2017-09" db="EMBL/GenBank/DDBJ databases">
        <title>Genome sequencing of Besnoitia besnoiti strain Bb-Ger1.</title>
        <authorList>
            <person name="Schares G."/>
            <person name="Venepally P."/>
            <person name="Lorenzi H.A."/>
        </authorList>
    </citation>
    <scope>NUCLEOTIDE SEQUENCE [LARGE SCALE GENOMIC DNA]</scope>
    <source>
        <strain evidence="2 3">Bb-Ger1</strain>
    </source>
</reference>
<keyword evidence="1" id="KW-0732">Signal</keyword>
<evidence type="ECO:0000256" key="1">
    <source>
        <dbReference type="SAM" id="SignalP"/>
    </source>
</evidence>
<dbReference type="RefSeq" id="XP_029215246.1">
    <property type="nucleotide sequence ID" value="XM_029361779.1"/>
</dbReference>
<evidence type="ECO:0000313" key="3">
    <source>
        <dbReference type="Proteomes" id="UP000224006"/>
    </source>
</evidence>
<dbReference type="KEGG" id="bbes:BESB_031110"/>
<dbReference type="VEuPathDB" id="ToxoDB:BESB_031110"/>
<organism evidence="2 3">
    <name type="scientific">Besnoitia besnoiti</name>
    <name type="common">Apicomplexan protozoan</name>
    <dbReference type="NCBI Taxonomy" id="94643"/>
    <lineage>
        <taxon>Eukaryota</taxon>
        <taxon>Sar</taxon>
        <taxon>Alveolata</taxon>
        <taxon>Apicomplexa</taxon>
        <taxon>Conoidasida</taxon>
        <taxon>Coccidia</taxon>
        <taxon>Eucoccidiorida</taxon>
        <taxon>Eimeriorina</taxon>
        <taxon>Sarcocystidae</taxon>
        <taxon>Besnoitia</taxon>
    </lineage>
</organism>
<feature type="signal peptide" evidence="1">
    <location>
        <begin position="1"/>
        <end position="23"/>
    </location>
</feature>
<dbReference type="EMBL" id="NWUJ01000016">
    <property type="protein sequence ID" value="PFH31237.1"/>
    <property type="molecule type" value="Genomic_DNA"/>
</dbReference>
<name>A0A2A9M6H6_BESBE</name>
<gene>
    <name evidence="2" type="ORF">BESB_031110</name>
</gene>
<dbReference type="GeneID" id="40308163"/>
<feature type="chain" id="PRO_5012902532" description="Transmembrane protein" evidence="1">
    <location>
        <begin position="24"/>
        <end position="102"/>
    </location>
</feature>
<accession>A0A2A9M6H6</accession>